<comment type="catalytic activity">
    <reaction evidence="8">
        <text>Couples ATP hydrolysis with the unwinding of duplex DNA by translocating in the 3'-5' direction.</text>
        <dbReference type="EC" id="5.6.2.4"/>
    </reaction>
</comment>
<feature type="compositionally biased region" description="Basic and acidic residues" evidence="13">
    <location>
        <begin position="1079"/>
        <end position="1094"/>
    </location>
</feature>
<feature type="region of interest" description="Disordered" evidence="13">
    <location>
        <begin position="423"/>
        <end position="489"/>
    </location>
</feature>
<dbReference type="EC" id="5.6.2.4" evidence="9"/>
<dbReference type="eggNOG" id="COG1379">
    <property type="taxonomic scope" value="Bacteria"/>
</dbReference>
<sequence>MRFYADLHVHSKYSRATSSDCDLAHLSYWAQRKGIAVIGTGDFTHPAWMAELRERLVPAEPGLFRLRDDLGRVVSERLPGACRGETRFMLSVEISTIYKKGDRTRKIHHLLYAPDFEAADRIVRALSKIGNLTADGRPILGLDSRHLLEIVLESGEGSYLVPAHIWTPWFSVLGSKAGFDAVEECYGDLAPHIFALETGLSSDPAMNWRISGLDRYRLVSSSDAHSPAKLGREATAFDAPLDYFAIRRALETGQGFGGTVEFFPEEGKYHLDGHRKCNVVLSPAETRARSLACPVCGHPVTVGVLHRVEELADREEGVRPEGASEFRNLVPLPEVLAELHGVGASSKVVQRSYDGVLSRLGPELFLLGDAPLDEIARAGTPLLSEAIARMREGRVIRDAGYDGEYGVIRVFQPEELTQRRGGGLLFQPEPAAPEPPSAPARPPAPPRASDASRPPPRRGRAHAERAPGPPGEAPLGAPPGGGPRRGAALLDGLDPEQRAAAELTEGAVLLLAGPGTGKTRTLTHRIAHLVLDLGVPPEQCLAITFTRRAADEMRERLVALLGEAGGRVPAMTFHALGLSLLREHARAAGAAPPGIAGERERMAMLAAALNVPERRAARLLADIAALKRRYPRHADAPRPQEGAPAEGGEIDRHLDRAWKVYEDELAARGLLDLDDLVGHAALLLEAQGDALAAARARARVLSIDEYQDIDERQYRLVRALVPPGGNVCAIGDPDQAIYGFRGADVGFFFRFQQDFPAARVVRLKRNYRSSRPIVEAALQVIAPSPTLGARELLPSAVGVELVAVHESPTEAAEAERVVHTIERMLGGSTFFSMDSGRVDSPAAGGEYSFSDFAVLYRTEAQSEPLREAFARSGMPFQRRSERRLIERAASEALARALAGAPPGPLAARLKAAAARLREEIAQPAVDVAPPAEGAARLGEADVDAALELLLPLAERCGGDLDRFLIDLAVSTEIDAWDPRADRISLLTLHAAKGLEFRVVFLVGCEDGLLPLRFPGREETDVAEERRLFYVGMTRARERLFLTRAMQRARHGKVVETEISPFVREVEERLLLRAGPSPEAQKRPRAAADRQMKLF</sequence>
<evidence type="ECO:0000256" key="10">
    <source>
        <dbReference type="ARBA" id="ARBA00034923"/>
    </source>
</evidence>
<dbReference type="OrthoDB" id="9810135at2"/>
<dbReference type="InterPro" id="IPR027417">
    <property type="entry name" value="P-loop_NTPase"/>
</dbReference>
<dbReference type="CDD" id="cd19067">
    <property type="entry name" value="PfuEndoQ-like"/>
    <property type="match status" value="1"/>
</dbReference>
<evidence type="ECO:0000256" key="8">
    <source>
        <dbReference type="ARBA" id="ARBA00034617"/>
    </source>
</evidence>
<keyword evidence="4 12" id="KW-0347">Helicase</keyword>
<dbReference type="RefSeq" id="WP_020736206.1">
    <property type="nucleotide sequence ID" value="NC_021658.1"/>
</dbReference>
<dbReference type="PANTHER" id="PTHR11070:SF2">
    <property type="entry name" value="ATP-DEPENDENT DNA HELICASE SRS2"/>
    <property type="match status" value="1"/>
</dbReference>
<evidence type="ECO:0000256" key="6">
    <source>
        <dbReference type="ARBA" id="ARBA00023125"/>
    </source>
</evidence>
<feature type="compositionally biased region" description="Pro residues" evidence="13">
    <location>
        <begin position="430"/>
        <end position="446"/>
    </location>
</feature>
<feature type="domain" description="UvrD-like helicase ATP-binding" evidence="14">
    <location>
        <begin position="491"/>
        <end position="770"/>
    </location>
</feature>
<keyword evidence="2 12" id="KW-0547">Nucleotide-binding</keyword>
<dbReference type="PATRIC" id="fig|1254432.3.peg.4823"/>
<dbReference type="Gene3D" id="3.40.50.300">
    <property type="entry name" value="P-loop containing nucleotide triphosphate hydrolases"/>
    <property type="match status" value="3"/>
</dbReference>
<dbReference type="PANTHER" id="PTHR11070">
    <property type="entry name" value="UVRD / RECB / PCRA DNA HELICASE FAMILY MEMBER"/>
    <property type="match status" value="1"/>
</dbReference>
<gene>
    <name evidence="16" type="ORF">SCE1572_21365</name>
</gene>
<evidence type="ECO:0000256" key="1">
    <source>
        <dbReference type="ARBA" id="ARBA00009922"/>
    </source>
</evidence>
<dbReference type="GO" id="GO:0003677">
    <property type="term" value="F:DNA binding"/>
    <property type="evidence" value="ECO:0007669"/>
    <property type="project" value="UniProtKB-KW"/>
</dbReference>
<feature type="region of interest" description="Disordered" evidence="13">
    <location>
        <begin position="1073"/>
        <end position="1094"/>
    </location>
</feature>
<feature type="domain" description="UvrD-like helicase C-terminal" evidence="15">
    <location>
        <begin position="771"/>
        <end position="1094"/>
    </location>
</feature>
<dbReference type="CDD" id="cd17932">
    <property type="entry name" value="DEXQc_UvrD"/>
    <property type="match status" value="1"/>
</dbReference>
<dbReference type="PROSITE" id="PS51217">
    <property type="entry name" value="UVRD_HELICASE_CTER"/>
    <property type="match status" value="1"/>
</dbReference>
<proteinExistence type="inferred from homology"/>
<dbReference type="GO" id="GO:0016887">
    <property type="term" value="F:ATP hydrolysis activity"/>
    <property type="evidence" value="ECO:0007669"/>
    <property type="project" value="RHEA"/>
</dbReference>
<dbReference type="PROSITE" id="PS51198">
    <property type="entry name" value="UVRD_HELICASE_ATP_BIND"/>
    <property type="match status" value="1"/>
</dbReference>
<evidence type="ECO:0000256" key="5">
    <source>
        <dbReference type="ARBA" id="ARBA00022840"/>
    </source>
</evidence>
<evidence type="ECO:0000259" key="15">
    <source>
        <dbReference type="PROSITE" id="PS51217"/>
    </source>
</evidence>
<dbReference type="InterPro" id="IPR014017">
    <property type="entry name" value="DNA_helicase_UvrD-like_C"/>
</dbReference>
<dbReference type="InterPro" id="IPR014016">
    <property type="entry name" value="UvrD-like_ATP-bd"/>
</dbReference>
<comment type="similarity">
    <text evidence="1">Belongs to the helicase family. UvrD subfamily.</text>
</comment>
<evidence type="ECO:0000256" key="3">
    <source>
        <dbReference type="ARBA" id="ARBA00022801"/>
    </source>
</evidence>
<dbReference type="GO" id="GO:0005524">
    <property type="term" value="F:ATP binding"/>
    <property type="evidence" value="ECO:0007669"/>
    <property type="project" value="UniProtKB-UniRule"/>
</dbReference>
<dbReference type="CDD" id="cd18807">
    <property type="entry name" value="SF1_C_UvrD"/>
    <property type="match status" value="1"/>
</dbReference>
<evidence type="ECO:0000256" key="7">
    <source>
        <dbReference type="ARBA" id="ARBA00023235"/>
    </source>
</evidence>
<evidence type="ECO:0000256" key="9">
    <source>
        <dbReference type="ARBA" id="ARBA00034808"/>
    </source>
</evidence>
<comment type="catalytic activity">
    <reaction evidence="11">
        <text>ATP + H2O = ADP + phosphate + H(+)</text>
        <dbReference type="Rhea" id="RHEA:13065"/>
        <dbReference type="ChEBI" id="CHEBI:15377"/>
        <dbReference type="ChEBI" id="CHEBI:15378"/>
        <dbReference type="ChEBI" id="CHEBI:30616"/>
        <dbReference type="ChEBI" id="CHEBI:43474"/>
        <dbReference type="ChEBI" id="CHEBI:456216"/>
        <dbReference type="EC" id="5.6.2.4"/>
    </reaction>
</comment>
<dbReference type="SUPFAM" id="SSF52540">
    <property type="entry name" value="P-loop containing nucleoside triphosphate hydrolases"/>
    <property type="match status" value="1"/>
</dbReference>
<dbReference type="InterPro" id="IPR016195">
    <property type="entry name" value="Pol/histidinol_Pase-like"/>
</dbReference>
<dbReference type="GO" id="GO:0005829">
    <property type="term" value="C:cytosol"/>
    <property type="evidence" value="ECO:0007669"/>
    <property type="project" value="TreeGrafter"/>
</dbReference>
<name>S4XWD5_SORCE</name>
<dbReference type="GO" id="GO:0043138">
    <property type="term" value="F:3'-5' DNA helicase activity"/>
    <property type="evidence" value="ECO:0007669"/>
    <property type="project" value="UniProtKB-EC"/>
</dbReference>
<evidence type="ECO:0000256" key="11">
    <source>
        <dbReference type="ARBA" id="ARBA00048988"/>
    </source>
</evidence>
<feature type="binding site" evidence="12">
    <location>
        <begin position="512"/>
        <end position="519"/>
    </location>
    <ligand>
        <name>ATP</name>
        <dbReference type="ChEBI" id="CHEBI:30616"/>
    </ligand>
</feature>
<evidence type="ECO:0000313" key="16">
    <source>
        <dbReference type="EMBL" id="AGP36819.1"/>
    </source>
</evidence>
<keyword evidence="5 12" id="KW-0067">ATP-binding</keyword>
<dbReference type="EMBL" id="CP003969">
    <property type="protein sequence ID" value="AGP36819.1"/>
    <property type="molecule type" value="Genomic_DNA"/>
</dbReference>
<evidence type="ECO:0000256" key="12">
    <source>
        <dbReference type="PROSITE-ProRule" id="PRU00560"/>
    </source>
</evidence>
<keyword evidence="3 12" id="KW-0378">Hydrolase</keyword>
<dbReference type="GO" id="GO:0033202">
    <property type="term" value="C:DNA helicase complex"/>
    <property type="evidence" value="ECO:0007669"/>
    <property type="project" value="TreeGrafter"/>
</dbReference>
<keyword evidence="7" id="KW-0413">Isomerase</keyword>
<dbReference type="SUPFAM" id="SSF89550">
    <property type="entry name" value="PHP domain-like"/>
    <property type="match status" value="1"/>
</dbReference>
<evidence type="ECO:0000256" key="13">
    <source>
        <dbReference type="SAM" id="MobiDB-lite"/>
    </source>
</evidence>
<dbReference type="HOGENOM" id="CLU_005571_0_0_7"/>
<dbReference type="Gene3D" id="1.10.486.10">
    <property type="entry name" value="PCRA, domain 4"/>
    <property type="match status" value="1"/>
</dbReference>
<evidence type="ECO:0000313" key="17">
    <source>
        <dbReference type="Proteomes" id="UP000014803"/>
    </source>
</evidence>
<reference evidence="16 17" key="1">
    <citation type="journal article" date="2013" name="Sci. Rep.">
        <title>Extraordinary expansion of a Sorangium cellulosum genome from an alkaline milieu.</title>
        <authorList>
            <person name="Han K."/>
            <person name="Li Z.F."/>
            <person name="Peng R."/>
            <person name="Zhu L.P."/>
            <person name="Zhou T."/>
            <person name="Wang L.G."/>
            <person name="Li S.G."/>
            <person name="Zhang X.B."/>
            <person name="Hu W."/>
            <person name="Wu Z.H."/>
            <person name="Qin N."/>
            <person name="Li Y.Z."/>
        </authorList>
    </citation>
    <scope>NUCLEOTIDE SEQUENCE [LARGE SCALE GENOMIC DNA]</scope>
    <source>
        <strain evidence="16 17">So0157-2</strain>
    </source>
</reference>
<dbReference type="STRING" id="1254432.SCE1572_21365"/>
<protein>
    <recommendedName>
        <fullName evidence="9">DNA 3'-5' helicase</fullName>
        <ecNumber evidence="9">5.6.2.4</ecNumber>
    </recommendedName>
    <alternativeName>
        <fullName evidence="10">DNA 3'-5' helicase II</fullName>
    </alternativeName>
</protein>
<feature type="compositionally biased region" description="Pro residues" evidence="13">
    <location>
        <begin position="467"/>
        <end position="481"/>
    </location>
</feature>
<organism evidence="16 17">
    <name type="scientific">Sorangium cellulosum So0157-2</name>
    <dbReference type="NCBI Taxonomy" id="1254432"/>
    <lineage>
        <taxon>Bacteria</taxon>
        <taxon>Pseudomonadati</taxon>
        <taxon>Myxococcota</taxon>
        <taxon>Polyangia</taxon>
        <taxon>Polyangiales</taxon>
        <taxon>Polyangiaceae</taxon>
        <taxon>Sorangium</taxon>
    </lineage>
</organism>
<dbReference type="eggNOG" id="COG0210">
    <property type="taxonomic scope" value="Bacteria"/>
</dbReference>
<dbReference type="Pfam" id="PF00580">
    <property type="entry name" value="UvrD-helicase"/>
    <property type="match status" value="1"/>
</dbReference>
<dbReference type="Gene3D" id="1.10.10.160">
    <property type="match status" value="1"/>
</dbReference>
<dbReference type="Proteomes" id="UP000014803">
    <property type="component" value="Chromosome"/>
</dbReference>
<dbReference type="AlphaFoldDB" id="S4XWD5"/>
<dbReference type="Gene3D" id="3.20.20.140">
    <property type="entry name" value="Metal-dependent hydrolases"/>
    <property type="match status" value="1"/>
</dbReference>
<dbReference type="GO" id="GO:0000725">
    <property type="term" value="P:recombinational repair"/>
    <property type="evidence" value="ECO:0007669"/>
    <property type="project" value="TreeGrafter"/>
</dbReference>
<accession>S4XWD5</accession>
<keyword evidence="6" id="KW-0238">DNA-binding</keyword>
<dbReference type="KEGG" id="scu:SCE1572_21365"/>
<evidence type="ECO:0000259" key="14">
    <source>
        <dbReference type="PROSITE" id="PS51198"/>
    </source>
</evidence>
<dbReference type="Pfam" id="PF13361">
    <property type="entry name" value="UvrD_C"/>
    <property type="match status" value="2"/>
</dbReference>
<dbReference type="InterPro" id="IPR013986">
    <property type="entry name" value="DExx_box_DNA_helicase_dom_sf"/>
</dbReference>
<dbReference type="InterPro" id="IPR000212">
    <property type="entry name" value="DNA_helicase_UvrD/REP"/>
</dbReference>
<evidence type="ECO:0000256" key="2">
    <source>
        <dbReference type="ARBA" id="ARBA00022741"/>
    </source>
</evidence>
<evidence type="ECO:0000256" key="4">
    <source>
        <dbReference type="ARBA" id="ARBA00022806"/>
    </source>
</evidence>